<accession>A0A061HGT3</accession>
<dbReference type="OrthoDB" id="10314560at2759"/>
<dbReference type="EMBL" id="KE375056">
    <property type="protein sequence ID" value="EPQ64567.1"/>
    <property type="molecule type" value="Genomic_DNA"/>
</dbReference>
<keyword evidence="1" id="KW-0732">Signal</keyword>
<evidence type="ECO:0000256" key="1">
    <source>
        <dbReference type="SAM" id="SignalP"/>
    </source>
</evidence>
<feature type="chain" id="PRO_5044539266" evidence="1">
    <location>
        <begin position="17"/>
        <end position="313"/>
    </location>
</feature>
<proteinExistence type="predicted"/>
<dbReference type="Proteomes" id="UP000053110">
    <property type="component" value="Unassembled WGS sequence"/>
</dbReference>
<name>A0A061HGT3_BLUGR</name>
<feature type="non-terminal residue" evidence="3">
    <location>
        <position position="313"/>
    </location>
</feature>
<evidence type="ECO:0000313" key="3">
    <source>
        <dbReference type="EMBL" id="SUZ10515.1"/>
    </source>
</evidence>
<dbReference type="EMBL" id="UIGY01000083">
    <property type="protein sequence ID" value="SUZ10515.1"/>
    <property type="molecule type" value="Genomic_DNA"/>
</dbReference>
<reference evidence="4" key="1">
    <citation type="journal article" date="2013" name="Nat. Genet.">
        <title>The wheat powdery mildew genome shows the unique evolution of an obligate biotroph.</title>
        <authorList>
            <person name="Wicker T."/>
            <person name="Oberhaensli S."/>
            <person name="Parlange F."/>
            <person name="Buchmann J.P."/>
            <person name="Shatalina M."/>
            <person name="Roffler S."/>
            <person name="Ben-David R."/>
            <person name="Dolezel J."/>
            <person name="Simkova H."/>
            <person name="Schulze-Lefert P."/>
            <person name="Spanu P.D."/>
            <person name="Bruggmann R."/>
            <person name="Amselem J."/>
            <person name="Quesneville H."/>
            <person name="Ver Loren van Themaat E."/>
            <person name="Paape T."/>
            <person name="Shimizu K.K."/>
            <person name="Keller B."/>
        </authorList>
    </citation>
    <scope>NUCLEOTIDE SEQUENCE [LARGE SCALE GENOMIC DNA]</scope>
    <source>
        <strain evidence="4">96224</strain>
    </source>
</reference>
<organism evidence="3">
    <name type="scientific">Blumeria graminis f. sp. tritici 96224</name>
    <dbReference type="NCBI Taxonomy" id="1268274"/>
    <lineage>
        <taxon>Eukaryota</taxon>
        <taxon>Fungi</taxon>
        <taxon>Dikarya</taxon>
        <taxon>Ascomycota</taxon>
        <taxon>Pezizomycotina</taxon>
        <taxon>Leotiomycetes</taxon>
        <taxon>Erysiphales</taxon>
        <taxon>Erysiphaceae</taxon>
        <taxon>Blumeria</taxon>
    </lineage>
</organism>
<evidence type="ECO:0000313" key="4">
    <source>
        <dbReference type="Proteomes" id="UP000053110"/>
    </source>
</evidence>
<sequence>MSCLLAILLYTGLGSPVEDRLVLAYEAHGHNLYGSFNVNRRQMFPQPSKSARIFKTPTRVEEPGTYISAYCTLEAEPSSMYSYMTKLASGAIPGYHTQSIDLPDAQECLSYLHSQYRTMKDSLEGVVINRKDDRDFYCSEKKIVGLALDGQIRLTGTDDLKTTIRSTDYPLVRLPPRLQMNKFTTHGKFIRVAKIREETYALAWLDEHLRLFKYQPHEDVWVIIGSNTYEISTGTTMVGFLRQAYSQIDGIMTDMDILAKSYNRLLSESNGNDARGYRRSIAELNKERHNIMVAIERPVVIAATGYLGGVIST</sequence>
<evidence type="ECO:0000313" key="2">
    <source>
        <dbReference type="EMBL" id="EPQ64567.1"/>
    </source>
</evidence>
<dbReference type="AlphaFoldDB" id="A0A061HGT3"/>
<feature type="signal peptide" evidence="1">
    <location>
        <begin position="1"/>
        <end position="16"/>
    </location>
</feature>
<protein>
    <submittedName>
        <fullName evidence="3">BgtAcSP-31556</fullName>
    </submittedName>
</protein>
<reference evidence="2" key="2">
    <citation type="submission" date="2013-01" db="EMBL/GenBank/DDBJ databases">
        <title>The wheat powdery mildew genome reveals unique evolution of an obligate biotroph.</title>
        <authorList>
            <person name="Oberhaensli S."/>
            <person name="Wicker T."/>
            <person name="Keller B."/>
        </authorList>
    </citation>
    <scope>NUCLEOTIDE SEQUENCE</scope>
    <source>
        <strain evidence="2">96224</strain>
    </source>
</reference>
<gene>
    <name evidence="2" type="ORF">BGT96224_AcSP31556</name>
    <name evidence="3" type="ORF">BGT96224V2_LOCUS3683</name>
</gene>
<reference evidence="3" key="3">
    <citation type="submission" date="2018-07" db="EMBL/GenBank/DDBJ databases">
        <authorList>
            <person name="Quirk P.G."/>
            <person name="Krulwich T.A."/>
        </authorList>
    </citation>
    <scope>NUCLEOTIDE SEQUENCE</scope>
    <source>
        <strain evidence="3">96224</strain>
    </source>
</reference>
<dbReference type="HOGENOM" id="CLU_056196_3_0_1"/>